<dbReference type="Proteomes" id="UP001365781">
    <property type="component" value="Unassembled WGS sequence"/>
</dbReference>
<keyword evidence="1" id="KW-0472">Membrane</keyword>
<keyword evidence="3" id="KW-1185">Reference proteome</keyword>
<gene>
    <name evidence="2" type="ORF">WB403_15730</name>
</gene>
<feature type="transmembrane region" description="Helical" evidence="1">
    <location>
        <begin position="20"/>
        <end position="39"/>
    </location>
</feature>
<evidence type="ECO:0000313" key="3">
    <source>
        <dbReference type="Proteomes" id="UP001365781"/>
    </source>
</evidence>
<dbReference type="EMBL" id="JBBAYM010000009">
    <property type="protein sequence ID" value="MEI5610620.1"/>
    <property type="molecule type" value="Genomic_DNA"/>
</dbReference>
<proteinExistence type="predicted"/>
<accession>A0ABU8GBQ0</accession>
<evidence type="ECO:0000256" key="1">
    <source>
        <dbReference type="SAM" id="Phobius"/>
    </source>
</evidence>
<keyword evidence="1" id="KW-0812">Transmembrane</keyword>
<dbReference type="RefSeq" id="WP_336540171.1">
    <property type="nucleotide sequence ID" value="NZ_JBBAYL010000013.1"/>
</dbReference>
<name>A0ABU8GBQ0_9ACTN</name>
<sequence>MTTSSAPPGSERERTGQMIVLGLAWLRGAQFALWIWVPVAHGPGRYPPEVFITYVLAAIWSAVLFTVAVRRRRLAPRWVAGDVAVAAICAVVVGRAYPPAEAASITNWVIPPLCGVAVTAAIYAGRLRVPAVAVVVGAWLVGAWPATDTSGARELFSNAAMMALFAAVAGVTGALLTRAAQRGCRCADPDDGILRILDSIARGDFDDSPEDVKDVCRREAARLRGADGNAEGTA</sequence>
<reference evidence="2 3" key="1">
    <citation type="submission" date="2024-03" db="EMBL/GenBank/DDBJ databases">
        <title>First Report of Pectobacterium brasiliscabiei causing potato scab in china.</title>
        <authorList>
            <person name="Handique U."/>
        </authorList>
    </citation>
    <scope>NUCLEOTIDE SEQUENCE [LARGE SCALE GENOMIC DNA]</scope>
    <source>
        <strain evidence="2 3">ZRIMU1503</strain>
    </source>
</reference>
<feature type="transmembrane region" description="Helical" evidence="1">
    <location>
        <begin position="129"/>
        <end position="147"/>
    </location>
</feature>
<organism evidence="2 3">
    <name type="scientific">Streptomyces brasiliscabiei</name>
    <dbReference type="NCBI Taxonomy" id="2736302"/>
    <lineage>
        <taxon>Bacteria</taxon>
        <taxon>Bacillati</taxon>
        <taxon>Actinomycetota</taxon>
        <taxon>Actinomycetes</taxon>
        <taxon>Kitasatosporales</taxon>
        <taxon>Streptomycetaceae</taxon>
        <taxon>Streptomyces</taxon>
    </lineage>
</organism>
<feature type="transmembrane region" description="Helical" evidence="1">
    <location>
        <begin position="103"/>
        <end position="122"/>
    </location>
</feature>
<comment type="caution">
    <text evidence="2">The sequence shown here is derived from an EMBL/GenBank/DDBJ whole genome shotgun (WGS) entry which is preliminary data.</text>
</comment>
<feature type="transmembrane region" description="Helical" evidence="1">
    <location>
        <begin position="159"/>
        <end position="177"/>
    </location>
</feature>
<feature type="transmembrane region" description="Helical" evidence="1">
    <location>
        <begin position="78"/>
        <end position="97"/>
    </location>
</feature>
<protein>
    <recommendedName>
        <fullName evidence="4">Integral membrane protein</fullName>
    </recommendedName>
</protein>
<keyword evidence="1" id="KW-1133">Transmembrane helix</keyword>
<evidence type="ECO:0008006" key="4">
    <source>
        <dbReference type="Google" id="ProtNLM"/>
    </source>
</evidence>
<evidence type="ECO:0000313" key="2">
    <source>
        <dbReference type="EMBL" id="MEI5610620.1"/>
    </source>
</evidence>
<feature type="transmembrane region" description="Helical" evidence="1">
    <location>
        <begin position="51"/>
        <end position="69"/>
    </location>
</feature>